<evidence type="ECO:0000256" key="1">
    <source>
        <dbReference type="SAM" id="Phobius"/>
    </source>
</evidence>
<dbReference type="Gene3D" id="1.10.10.10">
    <property type="entry name" value="Winged helix-like DNA-binding domain superfamily/Winged helix DNA-binding domain"/>
    <property type="match status" value="2"/>
</dbReference>
<sequence>MTTYLVKTAATLHGEASRTMTRKNLLGAFAVGMLLSFGGAALWSVNATTEGFDVAAPSVQLAGAVTSIEQHDEPHVRALSGPMVPLEPVSTVSQRNAVRAAKDYLDDTAFSRQGLIEQLEYSEFSTADATFAVDSITVDWNEQAAKAAKDYLDYSAFSRGGLIGQLEYAGFTSAQAAYGATAAGL</sequence>
<name>A0A6N4UV45_9MYCO</name>
<dbReference type="InterPro" id="IPR036388">
    <property type="entry name" value="WH-like_DNA-bd_sf"/>
</dbReference>
<keyword evidence="1" id="KW-0812">Transmembrane</keyword>
<organism evidence="3 4">
    <name type="scientific">Mycolicibacterium alvei</name>
    <dbReference type="NCBI Taxonomy" id="67081"/>
    <lineage>
        <taxon>Bacteria</taxon>
        <taxon>Bacillati</taxon>
        <taxon>Actinomycetota</taxon>
        <taxon>Actinomycetes</taxon>
        <taxon>Mycobacteriales</taxon>
        <taxon>Mycobacteriaceae</taxon>
        <taxon>Mycolicibacterium</taxon>
    </lineage>
</organism>
<dbReference type="InterPro" id="IPR011434">
    <property type="entry name" value="Ltp-like_HTH"/>
</dbReference>
<reference evidence="3 4" key="1">
    <citation type="journal article" date="2019" name="Emerg. Microbes Infect.">
        <title>Comprehensive subspecies identification of 175 nontuberculous mycobacteria species based on 7547 genomic profiles.</title>
        <authorList>
            <person name="Matsumoto Y."/>
            <person name="Kinjo T."/>
            <person name="Motooka D."/>
            <person name="Nabeya D."/>
            <person name="Jung N."/>
            <person name="Uechi K."/>
            <person name="Horii T."/>
            <person name="Iida T."/>
            <person name="Fujita J."/>
            <person name="Nakamura S."/>
        </authorList>
    </citation>
    <scope>NUCLEOTIDE SEQUENCE [LARGE SCALE GENOMIC DNA]</scope>
    <source>
        <strain evidence="3 4">JCM 12272</strain>
    </source>
</reference>
<dbReference type="Pfam" id="PF07553">
    <property type="entry name" value="Lipoprotein_Ltp"/>
    <property type="match status" value="2"/>
</dbReference>
<feature type="domain" description="Putative host cell surface-exposed lipoprotein Ltp-like HTH region" evidence="2">
    <location>
        <begin position="139"/>
        <end position="179"/>
    </location>
</feature>
<dbReference type="EMBL" id="AP022565">
    <property type="protein sequence ID" value="BBX27411.1"/>
    <property type="molecule type" value="Genomic_DNA"/>
</dbReference>
<keyword evidence="1" id="KW-1133">Transmembrane helix</keyword>
<evidence type="ECO:0000313" key="4">
    <source>
        <dbReference type="Proteomes" id="UP000466906"/>
    </source>
</evidence>
<keyword evidence="4" id="KW-1185">Reference proteome</keyword>
<gene>
    <name evidence="3" type="ORF">MALV_25360</name>
</gene>
<dbReference type="RefSeq" id="WP_163664386.1">
    <property type="nucleotide sequence ID" value="NZ_AP022565.1"/>
</dbReference>
<dbReference type="Proteomes" id="UP000466906">
    <property type="component" value="Chromosome"/>
</dbReference>
<protein>
    <recommendedName>
        <fullName evidence="2">Putative host cell surface-exposed lipoprotein Ltp-like HTH region domain-containing protein</fullName>
    </recommendedName>
</protein>
<accession>A0A6N4UV45</accession>
<feature type="transmembrane region" description="Helical" evidence="1">
    <location>
        <begin position="25"/>
        <end position="45"/>
    </location>
</feature>
<keyword evidence="1" id="KW-0472">Membrane</keyword>
<dbReference type="AlphaFoldDB" id="A0A6N4UV45"/>
<evidence type="ECO:0000313" key="3">
    <source>
        <dbReference type="EMBL" id="BBX27411.1"/>
    </source>
</evidence>
<dbReference type="KEGG" id="malv:MALV_25360"/>
<feature type="domain" description="Putative host cell surface-exposed lipoprotein Ltp-like HTH region" evidence="2">
    <location>
        <begin position="94"/>
        <end position="136"/>
    </location>
</feature>
<proteinExistence type="predicted"/>
<evidence type="ECO:0000259" key="2">
    <source>
        <dbReference type="Pfam" id="PF07553"/>
    </source>
</evidence>